<accession>A0A4Q1S8Y5</accession>
<dbReference type="AlphaFoldDB" id="A0A4Q1S8Y5"/>
<proteinExistence type="inferred from homology"/>
<dbReference type="GO" id="GO:0015031">
    <property type="term" value="P:protein transport"/>
    <property type="evidence" value="ECO:0007669"/>
    <property type="project" value="UniProtKB-KW"/>
</dbReference>
<dbReference type="SUPFAM" id="SSF74653">
    <property type="entry name" value="TolA/TonB C-terminal domain"/>
    <property type="match status" value="1"/>
</dbReference>
<dbReference type="Proteomes" id="UP000290253">
    <property type="component" value="Unassembled WGS sequence"/>
</dbReference>
<dbReference type="GO" id="GO:0031992">
    <property type="term" value="F:energy transducer activity"/>
    <property type="evidence" value="ECO:0007669"/>
    <property type="project" value="TreeGrafter"/>
</dbReference>
<feature type="transmembrane region" description="Helical" evidence="10">
    <location>
        <begin position="20"/>
        <end position="41"/>
    </location>
</feature>
<name>A0A4Q1S8Y5_9BACT</name>
<sequence>MFADSLVESTGRLHTSRRSLALVSLLVQGAILAALAMWPLIHPDRLPPRALTMLITAPLPPSSPPQAPHAAAISRAVPALLNALTAPTHIHPITSDSSAPNDTPIVEGATIGDGSGDTRNLAQLFNDGPGSKPPDVTLAKPAHPSGPVRISEGVALGHLLNPIQPVYPAIAKAARISGTVVVEATISTNGTVIHAHAVSGPPMLVGAAVDAVSRARYQPYQLSGQPVEVQTTVSVVFRLE</sequence>
<dbReference type="RefSeq" id="WP_129209997.1">
    <property type="nucleotide sequence ID" value="NZ_BMGU01000002.1"/>
</dbReference>
<keyword evidence="8 10" id="KW-1133">Transmembrane helix</keyword>
<dbReference type="GO" id="GO:0055085">
    <property type="term" value="P:transmembrane transport"/>
    <property type="evidence" value="ECO:0007669"/>
    <property type="project" value="InterPro"/>
</dbReference>
<evidence type="ECO:0000256" key="7">
    <source>
        <dbReference type="ARBA" id="ARBA00022927"/>
    </source>
</evidence>
<dbReference type="GO" id="GO:0098797">
    <property type="term" value="C:plasma membrane protein complex"/>
    <property type="evidence" value="ECO:0007669"/>
    <property type="project" value="TreeGrafter"/>
</dbReference>
<evidence type="ECO:0000256" key="6">
    <source>
        <dbReference type="ARBA" id="ARBA00022692"/>
    </source>
</evidence>
<dbReference type="OrthoDB" id="123206at2"/>
<keyword evidence="5" id="KW-0997">Cell inner membrane</keyword>
<evidence type="ECO:0000313" key="12">
    <source>
        <dbReference type="EMBL" id="RXS93454.1"/>
    </source>
</evidence>
<dbReference type="PANTHER" id="PTHR33446:SF2">
    <property type="entry name" value="PROTEIN TONB"/>
    <property type="match status" value="1"/>
</dbReference>
<keyword evidence="4" id="KW-1003">Cell membrane</keyword>
<evidence type="ECO:0000259" key="11">
    <source>
        <dbReference type="PROSITE" id="PS52015"/>
    </source>
</evidence>
<dbReference type="Pfam" id="PF03544">
    <property type="entry name" value="TonB_C"/>
    <property type="match status" value="1"/>
</dbReference>
<keyword evidence="3" id="KW-0813">Transport</keyword>
<comment type="similarity">
    <text evidence="2">Belongs to the TonB family.</text>
</comment>
<evidence type="ECO:0000256" key="10">
    <source>
        <dbReference type="SAM" id="Phobius"/>
    </source>
</evidence>
<evidence type="ECO:0000256" key="9">
    <source>
        <dbReference type="ARBA" id="ARBA00023136"/>
    </source>
</evidence>
<keyword evidence="13" id="KW-1185">Reference proteome</keyword>
<evidence type="ECO:0000256" key="1">
    <source>
        <dbReference type="ARBA" id="ARBA00004383"/>
    </source>
</evidence>
<evidence type="ECO:0000256" key="4">
    <source>
        <dbReference type="ARBA" id="ARBA00022475"/>
    </source>
</evidence>
<comment type="subcellular location">
    <subcellularLocation>
        <location evidence="1">Cell inner membrane</location>
        <topology evidence="1">Single-pass membrane protein</topology>
        <orientation evidence="1">Periplasmic side</orientation>
    </subcellularLocation>
</comment>
<dbReference type="PANTHER" id="PTHR33446">
    <property type="entry name" value="PROTEIN TONB-RELATED"/>
    <property type="match status" value="1"/>
</dbReference>
<keyword evidence="7" id="KW-0653">Protein transport</keyword>
<dbReference type="NCBIfam" id="TIGR01352">
    <property type="entry name" value="tonB_Cterm"/>
    <property type="match status" value="1"/>
</dbReference>
<evidence type="ECO:0000256" key="8">
    <source>
        <dbReference type="ARBA" id="ARBA00022989"/>
    </source>
</evidence>
<dbReference type="InterPro" id="IPR037682">
    <property type="entry name" value="TonB_C"/>
</dbReference>
<dbReference type="InterPro" id="IPR006260">
    <property type="entry name" value="TonB/TolA_C"/>
</dbReference>
<comment type="caution">
    <text evidence="12">The sequence shown here is derived from an EMBL/GenBank/DDBJ whole genome shotgun (WGS) entry which is preliminary data.</text>
</comment>
<organism evidence="12 13">
    <name type="scientific">Silvibacterium dinghuense</name>
    <dbReference type="NCBI Taxonomy" id="1560006"/>
    <lineage>
        <taxon>Bacteria</taxon>
        <taxon>Pseudomonadati</taxon>
        <taxon>Acidobacteriota</taxon>
        <taxon>Terriglobia</taxon>
        <taxon>Terriglobales</taxon>
        <taxon>Acidobacteriaceae</taxon>
        <taxon>Silvibacterium</taxon>
    </lineage>
</organism>
<reference evidence="12 13" key="1">
    <citation type="journal article" date="2016" name="Int. J. Syst. Evol. Microbiol.">
        <title>Acidipila dinghuensis sp. nov., an acidobacterium isolated from forest soil.</title>
        <authorList>
            <person name="Jiang Y.W."/>
            <person name="Wang J."/>
            <person name="Chen M.H."/>
            <person name="Lv Y.Y."/>
            <person name="Qiu L.H."/>
        </authorList>
    </citation>
    <scope>NUCLEOTIDE SEQUENCE [LARGE SCALE GENOMIC DNA]</scope>
    <source>
        <strain evidence="12 13">DHOF10</strain>
    </source>
</reference>
<evidence type="ECO:0000256" key="3">
    <source>
        <dbReference type="ARBA" id="ARBA00022448"/>
    </source>
</evidence>
<evidence type="ECO:0000256" key="2">
    <source>
        <dbReference type="ARBA" id="ARBA00006555"/>
    </source>
</evidence>
<keyword evidence="6 10" id="KW-0812">Transmembrane</keyword>
<feature type="domain" description="TonB C-terminal" evidence="11">
    <location>
        <begin position="152"/>
        <end position="240"/>
    </location>
</feature>
<dbReference type="EMBL" id="SDMK01000005">
    <property type="protein sequence ID" value="RXS93454.1"/>
    <property type="molecule type" value="Genomic_DNA"/>
</dbReference>
<keyword evidence="9 10" id="KW-0472">Membrane</keyword>
<dbReference type="InterPro" id="IPR051045">
    <property type="entry name" value="TonB-dependent_transducer"/>
</dbReference>
<protein>
    <submittedName>
        <fullName evidence="12">Energy transducer TonB</fullName>
    </submittedName>
</protein>
<dbReference type="Gene3D" id="3.30.1150.10">
    <property type="match status" value="1"/>
</dbReference>
<dbReference type="PROSITE" id="PS52015">
    <property type="entry name" value="TONB_CTD"/>
    <property type="match status" value="1"/>
</dbReference>
<gene>
    <name evidence="12" type="ORF">ESZ00_19130</name>
</gene>
<evidence type="ECO:0000256" key="5">
    <source>
        <dbReference type="ARBA" id="ARBA00022519"/>
    </source>
</evidence>
<evidence type="ECO:0000313" key="13">
    <source>
        <dbReference type="Proteomes" id="UP000290253"/>
    </source>
</evidence>